<dbReference type="OrthoDB" id="1354409at2"/>
<dbReference type="AlphaFoldDB" id="A0A226H5F3"/>
<name>A0A226H5F3_9FLAO</name>
<sequence>MRKSVGEVDLTCRTDGSVWIYDNRKNNASFMVNDSDDVCYNDSVGNYMTSSPRYISINFEHFQLKNYGDAIRKSDGTRMIMMRKEDIQDIANKTFYDEGQVHVIDFLTFNVNEPK</sequence>
<keyword evidence="2" id="KW-1185">Reference proteome</keyword>
<evidence type="ECO:0000313" key="2">
    <source>
        <dbReference type="Proteomes" id="UP000198345"/>
    </source>
</evidence>
<gene>
    <name evidence="1" type="ORF">B0A66_14255</name>
</gene>
<dbReference type="Proteomes" id="UP000198345">
    <property type="component" value="Unassembled WGS sequence"/>
</dbReference>
<dbReference type="EMBL" id="MUGW01000029">
    <property type="protein sequence ID" value="OXA88906.1"/>
    <property type="molecule type" value="Genomic_DNA"/>
</dbReference>
<protein>
    <submittedName>
        <fullName evidence="1">Uncharacterized protein</fullName>
    </submittedName>
</protein>
<proteinExistence type="predicted"/>
<accession>A0A226H5F3</accession>
<dbReference type="RefSeq" id="WP_089050523.1">
    <property type="nucleotide sequence ID" value="NZ_FXTV01000011.1"/>
</dbReference>
<comment type="caution">
    <text evidence="1">The sequence shown here is derived from an EMBL/GenBank/DDBJ whole genome shotgun (WGS) entry which is preliminary data.</text>
</comment>
<reference evidence="1 2" key="1">
    <citation type="submission" date="2016-11" db="EMBL/GenBank/DDBJ databases">
        <title>Whole genomes of Flavobacteriaceae.</title>
        <authorList>
            <person name="Stine C."/>
            <person name="Li C."/>
            <person name="Tadesse D."/>
        </authorList>
    </citation>
    <scope>NUCLEOTIDE SEQUENCE [LARGE SCALE GENOMIC DNA]</scope>
    <source>
        <strain evidence="1 2">DSM 18292</strain>
    </source>
</reference>
<organism evidence="1 2">
    <name type="scientific">Flavobacterium hercynium</name>
    <dbReference type="NCBI Taxonomy" id="387094"/>
    <lineage>
        <taxon>Bacteria</taxon>
        <taxon>Pseudomonadati</taxon>
        <taxon>Bacteroidota</taxon>
        <taxon>Flavobacteriia</taxon>
        <taxon>Flavobacteriales</taxon>
        <taxon>Flavobacteriaceae</taxon>
        <taxon>Flavobacterium</taxon>
    </lineage>
</organism>
<evidence type="ECO:0000313" key="1">
    <source>
        <dbReference type="EMBL" id="OXA88906.1"/>
    </source>
</evidence>